<dbReference type="EMBL" id="JAGINW010000001">
    <property type="protein sequence ID" value="MBP2328394.1"/>
    <property type="molecule type" value="Genomic_DNA"/>
</dbReference>
<proteinExistence type="predicted"/>
<protein>
    <submittedName>
        <fullName evidence="2">Cupin superfamily protein</fullName>
    </submittedName>
</protein>
<dbReference type="InterPro" id="IPR014710">
    <property type="entry name" value="RmlC-like_jellyroll"/>
</dbReference>
<gene>
    <name evidence="2" type="ORF">JOF56_008779</name>
</gene>
<dbReference type="Proteomes" id="UP001519332">
    <property type="component" value="Unassembled WGS sequence"/>
</dbReference>
<reference evidence="2 3" key="1">
    <citation type="submission" date="2021-03" db="EMBL/GenBank/DDBJ databases">
        <title>Sequencing the genomes of 1000 actinobacteria strains.</title>
        <authorList>
            <person name="Klenk H.-P."/>
        </authorList>
    </citation>
    <scope>NUCLEOTIDE SEQUENCE [LARGE SCALE GENOMIC DNA]</scope>
    <source>
        <strain evidence="2 3">DSM 46670</strain>
    </source>
</reference>
<evidence type="ECO:0000313" key="2">
    <source>
        <dbReference type="EMBL" id="MBP2328394.1"/>
    </source>
</evidence>
<accession>A0ABS4TVH2</accession>
<organism evidence="2 3">
    <name type="scientific">Kibdelosporangium banguiense</name>
    <dbReference type="NCBI Taxonomy" id="1365924"/>
    <lineage>
        <taxon>Bacteria</taxon>
        <taxon>Bacillati</taxon>
        <taxon>Actinomycetota</taxon>
        <taxon>Actinomycetes</taxon>
        <taxon>Pseudonocardiales</taxon>
        <taxon>Pseudonocardiaceae</taxon>
        <taxon>Kibdelosporangium</taxon>
    </lineage>
</organism>
<dbReference type="SUPFAM" id="SSF51182">
    <property type="entry name" value="RmlC-like cupins"/>
    <property type="match status" value="1"/>
</dbReference>
<dbReference type="Pfam" id="PF05899">
    <property type="entry name" value="Cupin_3"/>
    <property type="match status" value="1"/>
</dbReference>
<sequence>MFLVLSGSGAITFADGERIELRPGVGVRLRAGDRTTWQVDTPLRKLYLMQA</sequence>
<comment type="caution">
    <text evidence="2">The sequence shown here is derived from an EMBL/GenBank/DDBJ whole genome shotgun (WGS) entry which is preliminary data.</text>
</comment>
<feature type="domain" description="(S)-ureidoglycine aminohydrolase cupin" evidence="1">
    <location>
        <begin position="2"/>
        <end position="47"/>
    </location>
</feature>
<dbReference type="Gene3D" id="2.60.120.10">
    <property type="entry name" value="Jelly Rolls"/>
    <property type="match status" value="1"/>
</dbReference>
<evidence type="ECO:0000259" key="1">
    <source>
        <dbReference type="Pfam" id="PF05899"/>
    </source>
</evidence>
<name>A0ABS4TVH2_9PSEU</name>
<dbReference type="InterPro" id="IPR011051">
    <property type="entry name" value="RmlC_Cupin_sf"/>
</dbReference>
<dbReference type="InterPro" id="IPR008579">
    <property type="entry name" value="UGlyAH_Cupin_dom"/>
</dbReference>
<keyword evidence="3" id="KW-1185">Reference proteome</keyword>
<evidence type="ECO:0000313" key="3">
    <source>
        <dbReference type="Proteomes" id="UP001519332"/>
    </source>
</evidence>